<evidence type="ECO:0000256" key="1">
    <source>
        <dbReference type="SAM" id="Phobius"/>
    </source>
</evidence>
<reference evidence="2" key="1">
    <citation type="submission" date="2019-02" db="EMBL/GenBank/DDBJ databases">
        <authorList>
            <person name="Li S.-H."/>
        </authorList>
    </citation>
    <scope>NUCLEOTIDE SEQUENCE</scope>
    <source>
        <strain evidence="2">IMCC11814</strain>
    </source>
</reference>
<keyword evidence="1" id="KW-0472">Membrane</keyword>
<feature type="transmembrane region" description="Helical" evidence="1">
    <location>
        <begin position="49"/>
        <end position="71"/>
    </location>
</feature>
<keyword evidence="1" id="KW-1133">Transmembrane helix</keyword>
<dbReference type="EMBL" id="SHNO01000001">
    <property type="protein sequence ID" value="MCX2976963.1"/>
    <property type="molecule type" value="Genomic_DNA"/>
</dbReference>
<keyword evidence="1" id="KW-0812">Transmembrane</keyword>
<name>A0ABT3T3W3_9GAMM</name>
<dbReference type="InterPro" id="IPR021306">
    <property type="entry name" value="DUF2878"/>
</dbReference>
<proteinExistence type="predicted"/>
<dbReference type="RefSeq" id="WP_279248705.1">
    <property type="nucleotide sequence ID" value="NZ_SHNO01000001.1"/>
</dbReference>
<dbReference type="Proteomes" id="UP001143304">
    <property type="component" value="Unassembled WGS sequence"/>
</dbReference>
<feature type="transmembrane region" description="Helical" evidence="1">
    <location>
        <begin position="12"/>
        <end position="37"/>
    </location>
</feature>
<keyword evidence="3" id="KW-1185">Reference proteome</keyword>
<gene>
    <name evidence="2" type="ORF">EYC82_06310</name>
</gene>
<evidence type="ECO:0000313" key="3">
    <source>
        <dbReference type="Proteomes" id="UP001143304"/>
    </source>
</evidence>
<protein>
    <submittedName>
        <fullName evidence="2">DUF2878 domain-containing protein</fullName>
    </submittedName>
</protein>
<organism evidence="2 3">
    <name type="scientific">Candidatus Marimicrobium litorale</name>
    <dbReference type="NCBI Taxonomy" id="2518991"/>
    <lineage>
        <taxon>Bacteria</taxon>
        <taxon>Pseudomonadati</taxon>
        <taxon>Pseudomonadota</taxon>
        <taxon>Gammaproteobacteria</taxon>
        <taxon>Cellvibrionales</taxon>
        <taxon>Halieaceae</taxon>
        <taxon>Marimicrobium</taxon>
    </lineage>
</organism>
<sequence length="166" mass="17149">MPYRLLNGVMFNVAWLGIVMSQSAFVAPAAAALLLLVHFAVMGEGVRELRFIAGLTLVGVCIDQLLFRVGVFTIAGSIAGPPLWITCLWPALGTTFMHAFAGLSGKPLLAAIVGGVGGAASYIAGTRLTQVSFAADISGPIILAVLWAVIFPVALAIANRKDSGPA</sequence>
<evidence type="ECO:0000313" key="2">
    <source>
        <dbReference type="EMBL" id="MCX2976963.1"/>
    </source>
</evidence>
<dbReference type="Pfam" id="PF11086">
    <property type="entry name" value="DUF2878"/>
    <property type="match status" value="1"/>
</dbReference>
<accession>A0ABT3T3W3</accession>
<feature type="transmembrane region" description="Helical" evidence="1">
    <location>
        <begin position="108"/>
        <end position="125"/>
    </location>
</feature>
<comment type="caution">
    <text evidence="2">The sequence shown here is derived from an EMBL/GenBank/DDBJ whole genome shotgun (WGS) entry which is preliminary data.</text>
</comment>
<feature type="transmembrane region" description="Helical" evidence="1">
    <location>
        <begin position="137"/>
        <end position="158"/>
    </location>
</feature>